<accession>A0A811MUR0</accession>
<protein>
    <submittedName>
        <fullName evidence="2">Uncharacterized protein</fullName>
    </submittedName>
</protein>
<gene>
    <name evidence="2" type="ORF">NCGR_LOCUS7086</name>
</gene>
<dbReference type="AlphaFoldDB" id="A0A811MUR0"/>
<evidence type="ECO:0000313" key="3">
    <source>
        <dbReference type="Proteomes" id="UP000604825"/>
    </source>
</evidence>
<comment type="caution">
    <text evidence="2">The sequence shown here is derived from an EMBL/GenBank/DDBJ whole genome shotgun (WGS) entry which is preliminary data.</text>
</comment>
<keyword evidence="3" id="KW-1185">Reference proteome</keyword>
<name>A0A811MUR0_9POAL</name>
<dbReference type="EMBL" id="CAJGYO010000002">
    <property type="protein sequence ID" value="CAD6211076.1"/>
    <property type="molecule type" value="Genomic_DNA"/>
</dbReference>
<evidence type="ECO:0000313" key="2">
    <source>
        <dbReference type="EMBL" id="CAD6211076.1"/>
    </source>
</evidence>
<reference evidence="2" key="1">
    <citation type="submission" date="2020-10" db="EMBL/GenBank/DDBJ databases">
        <authorList>
            <person name="Han B."/>
            <person name="Lu T."/>
            <person name="Zhao Q."/>
            <person name="Huang X."/>
            <person name="Zhao Y."/>
        </authorList>
    </citation>
    <scope>NUCLEOTIDE SEQUENCE</scope>
</reference>
<feature type="region of interest" description="Disordered" evidence="1">
    <location>
        <begin position="196"/>
        <end position="281"/>
    </location>
</feature>
<dbReference type="Proteomes" id="UP000604825">
    <property type="component" value="Unassembled WGS sequence"/>
</dbReference>
<proteinExistence type="predicted"/>
<evidence type="ECO:0000256" key="1">
    <source>
        <dbReference type="SAM" id="MobiDB-lite"/>
    </source>
</evidence>
<sequence>MTHSHHARGFSGGVSLTVSLQQYDSHNGSVNIAFRVPSVQHHGGAAGYLFAPTTADHQMDSGVHPRHHVQFDSLALTAILRTGRSATGACRAPGFTSCRTWAGDLIHHPSAKALAATPPEALVINDVLFINKAIKESLSAYLNICIVTKTSSQASITASRQTRIQKVPTAIISTVYRISLKPRAGQRVGRVRQEAAEAAQGDAIPGQYATVRSEASEESAKERFRHAPRPVGSVQPPKSGSGGGSLGGSNREPRRRWPAASMREQGRIAPGGGSGGRRRPRWVGSADAAWRAGGGVGLPLAAENWVFSSSFRSILPFFLFGFTSV</sequence>
<organism evidence="2 3">
    <name type="scientific">Miscanthus lutarioriparius</name>
    <dbReference type="NCBI Taxonomy" id="422564"/>
    <lineage>
        <taxon>Eukaryota</taxon>
        <taxon>Viridiplantae</taxon>
        <taxon>Streptophyta</taxon>
        <taxon>Embryophyta</taxon>
        <taxon>Tracheophyta</taxon>
        <taxon>Spermatophyta</taxon>
        <taxon>Magnoliopsida</taxon>
        <taxon>Liliopsida</taxon>
        <taxon>Poales</taxon>
        <taxon>Poaceae</taxon>
        <taxon>PACMAD clade</taxon>
        <taxon>Panicoideae</taxon>
        <taxon>Andropogonodae</taxon>
        <taxon>Andropogoneae</taxon>
        <taxon>Saccharinae</taxon>
        <taxon>Miscanthus</taxon>
    </lineage>
</organism>